<comment type="caution">
    <text evidence="2">The sequence shown here is derived from an EMBL/GenBank/DDBJ whole genome shotgun (WGS) entry which is preliminary data.</text>
</comment>
<feature type="transmembrane region" description="Helical" evidence="1">
    <location>
        <begin position="16"/>
        <end position="44"/>
    </location>
</feature>
<dbReference type="RefSeq" id="WP_200033703.1">
    <property type="nucleotide sequence ID" value="NZ_JADWND010000002.1"/>
</dbReference>
<proteinExistence type="predicted"/>
<evidence type="ECO:0008006" key="4">
    <source>
        <dbReference type="Google" id="ProtNLM"/>
    </source>
</evidence>
<keyword evidence="1" id="KW-0812">Transmembrane</keyword>
<keyword evidence="1" id="KW-0472">Membrane</keyword>
<reference evidence="2 3" key="1">
    <citation type="submission" date="2020-11" db="EMBL/GenBank/DDBJ databases">
        <title>Enhanced detection system for hospital associated transmission using whole genome sequencing surveillance.</title>
        <authorList>
            <person name="Harrison L.H."/>
            <person name="Van Tyne D."/>
            <person name="Marsh J.W."/>
            <person name="Griffith M.P."/>
            <person name="Snyder D.J."/>
            <person name="Cooper V.S."/>
            <person name="Mustapha M."/>
        </authorList>
    </citation>
    <scope>NUCLEOTIDE SEQUENCE [LARGE SCALE GENOMIC DNA]</scope>
    <source>
        <strain evidence="2 3">CB00117</strain>
    </source>
</reference>
<protein>
    <recommendedName>
        <fullName evidence="4">Inner membrane protein</fullName>
    </recommendedName>
</protein>
<name>A0ABS0ZNB7_9ENTR</name>
<accession>A0ABS0ZNB7</accession>
<feature type="transmembrane region" description="Helical" evidence="1">
    <location>
        <begin position="100"/>
        <end position="120"/>
    </location>
</feature>
<sequence length="194" mass="22373">MNYQIFPFIFTRTATLFLFVFAVVLTFFDLSALLTYLILVGLFFPIGISMRLHQLNETGVALTLTEKTHNITYIHGLPAHEQRVVIKNPCFWSKKRIQQFYTFSFLGKLILQGFCIAILAREYLLTGANATTDIVALLILVYMLSMSGRSAYMLYRIATHRWRCEPLTTSSGSVWYQGFLFEGNNRVTLFERLL</sequence>
<gene>
    <name evidence="2" type="ORF">I6M88_04925</name>
</gene>
<organism evidence="2 3">
    <name type="scientific">Citrobacter sedlakii</name>
    <dbReference type="NCBI Taxonomy" id="67826"/>
    <lineage>
        <taxon>Bacteria</taxon>
        <taxon>Pseudomonadati</taxon>
        <taxon>Pseudomonadota</taxon>
        <taxon>Gammaproteobacteria</taxon>
        <taxon>Enterobacterales</taxon>
        <taxon>Enterobacteriaceae</taxon>
        <taxon>Citrobacter</taxon>
        <taxon>Citrobacter freundii complex</taxon>
    </lineage>
</organism>
<evidence type="ECO:0000313" key="3">
    <source>
        <dbReference type="Proteomes" id="UP000746649"/>
    </source>
</evidence>
<evidence type="ECO:0000256" key="1">
    <source>
        <dbReference type="SAM" id="Phobius"/>
    </source>
</evidence>
<feature type="transmembrane region" description="Helical" evidence="1">
    <location>
        <begin position="126"/>
        <end position="144"/>
    </location>
</feature>
<keyword evidence="1" id="KW-1133">Transmembrane helix</keyword>
<dbReference type="EMBL" id="JADWND010000002">
    <property type="protein sequence ID" value="MBJ8380327.1"/>
    <property type="molecule type" value="Genomic_DNA"/>
</dbReference>
<evidence type="ECO:0000313" key="2">
    <source>
        <dbReference type="EMBL" id="MBJ8380327.1"/>
    </source>
</evidence>
<keyword evidence="3" id="KW-1185">Reference proteome</keyword>
<dbReference type="Proteomes" id="UP000746649">
    <property type="component" value="Unassembled WGS sequence"/>
</dbReference>